<organism evidence="2">
    <name type="scientific">Homalodisca liturata</name>
    <dbReference type="NCBI Taxonomy" id="320908"/>
    <lineage>
        <taxon>Eukaryota</taxon>
        <taxon>Metazoa</taxon>
        <taxon>Ecdysozoa</taxon>
        <taxon>Arthropoda</taxon>
        <taxon>Hexapoda</taxon>
        <taxon>Insecta</taxon>
        <taxon>Pterygota</taxon>
        <taxon>Neoptera</taxon>
        <taxon>Paraneoptera</taxon>
        <taxon>Hemiptera</taxon>
        <taxon>Auchenorrhyncha</taxon>
        <taxon>Membracoidea</taxon>
        <taxon>Cicadellidae</taxon>
        <taxon>Cicadellinae</taxon>
        <taxon>Proconiini</taxon>
        <taxon>Homalodisca</taxon>
    </lineage>
</organism>
<feature type="transmembrane region" description="Helical" evidence="1">
    <location>
        <begin position="29"/>
        <end position="49"/>
    </location>
</feature>
<dbReference type="EMBL" id="GECU01002033">
    <property type="protein sequence ID" value="JAT05674.1"/>
    <property type="molecule type" value="Transcribed_RNA"/>
</dbReference>
<evidence type="ECO:0000313" key="2">
    <source>
        <dbReference type="EMBL" id="JAT05674.1"/>
    </source>
</evidence>
<protein>
    <submittedName>
        <fullName evidence="2">Uncharacterized protein</fullName>
    </submittedName>
</protein>
<sequence length="152" mass="17666">SMSSFRENHLWMSVVSRHPRSLVTRKERVTVLMVCIMTAMLANIMFFEFSTTHAEGVDDPSFDIGMREVFISLESFIISAIFAALVLILFKLSYRQEIPKSKTTLQTPTRRSISDPAEYWQSSLLTNVDLTNMQSYCEKPMRRRKDMSSYDF</sequence>
<keyword evidence="1" id="KW-1133">Transmembrane helix</keyword>
<dbReference type="InterPro" id="IPR051223">
    <property type="entry name" value="Polycystin"/>
</dbReference>
<gene>
    <name evidence="2" type="ORF">g.58227</name>
</gene>
<name>A0A1B6K3C0_9HEMI</name>
<keyword evidence="1" id="KW-0472">Membrane</keyword>
<accession>A0A1B6K3C0</accession>
<feature type="transmembrane region" description="Helical" evidence="1">
    <location>
        <begin position="69"/>
        <end position="90"/>
    </location>
</feature>
<reference evidence="2" key="1">
    <citation type="submission" date="2015-11" db="EMBL/GenBank/DDBJ databases">
        <title>De novo transcriptome assembly of four potential Pierce s Disease insect vectors from Arizona vineyards.</title>
        <authorList>
            <person name="Tassone E.E."/>
        </authorList>
    </citation>
    <scope>NUCLEOTIDE SEQUENCE</scope>
</reference>
<feature type="non-terminal residue" evidence="2">
    <location>
        <position position="152"/>
    </location>
</feature>
<feature type="non-terminal residue" evidence="2">
    <location>
        <position position="1"/>
    </location>
</feature>
<dbReference type="PANTHER" id="PTHR10877:SF183">
    <property type="entry name" value="AT14535P-RELATED"/>
    <property type="match status" value="1"/>
</dbReference>
<keyword evidence="1" id="KW-0812">Transmembrane</keyword>
<proteinExistence type="predicted"/>
<dbReference type="AlphaFoldDB" id="A0A1B6K3C0"/>
<dbReference type="PANTHER" id="PTHR10877">
    <property type="entry name" value="POLYCYSTIN FAMILY MEMBER"/>
    <property type="match status" value="1"/>
</dbReference>
<evidence type="ECO:0000256" key="1">
    <source>
        <dbReference type="SAM" id="Phobius"/>
    </source>
</evidence>